<proteinExistence type="predicted"/>
<dbReference type="AlphaFoldDB" id="A0A397THG4"/>
<name>A0A397THG4_9GLOM</name>
<dbReference type="Proteomes" id="UP000265703">
    <property type="component" value="Unassembled WGS sequence"/>
</dbReference>
<keyword evidence="2" id="KW-1185">Reference proteome</keyword>
<protein>
    <submittedName>
        <fullName evidence="1">Uncharacterized protein</fullName>
    </submittedName>
</protein>
<organism evidence="1 2">
    <name type="scientific">Glomus cerebriforme</name>
    <dbReference type="NCBI Taxonomy" id="658196"/>
    <lineage>
        <taxon>Eukaryota</taxon>
        <taxon>Fungi</taxon>
        <taxon>Fungi incertae sedis</taxon>
        <taxon>Mucoromycota</taxon>
        <taxon>Glomeromycotina</taxon>
        <taxon>Glomeromycetes</taxon>
        <taxon>Glomerales</taxon>
        <taxon>Glomeraceae</taxon>
        <taxon>Glomus</taxon>
    </lineage>
</organism>
<sequence>MDTWSKALEIRFLELYERNDVTDIFWEILDGQIIHFIAEEDGFDKFDDE</sequence>
<evidence type="ECO:0000313" key="2">
    <source>
        <dbReference type="Proteomes" id="UP000265703"/>
    </source>
</evidence>
<dbReference type="EMBL" id="QKYT01000084">
    <property type="protein sequence ID" value="RIA94314.1"/>
    <property type="molecule type" value="Genomic_DNA"/>
</dbReference>
<accession>A0A397THG4</accession>
<evidence type="ECO:0000313" key="1">
    <source>
        <dbReference type="EMBL" id="RIA94314.1"/>
    </source>
</evidence>
<gene>
    <name evidence="1" type="ORF">C1645_818230</name>
</gene>
<comment type="caution">
    <text evidence="1">The sequence shown here is derived from an EMBL/GenBank/DDBJ whole genome shotgun (WGS) entry which is preliminary data.</text>
</comment>
<reference evidence="1 2" key="1">
    <citation type="submission" date="2018-06" db="EMBL/GenBank/DDBJ databases">
        <title>Comparative genomics reveals the genomic features of Rhizophagus irregularis, R. cerebriforme, R. diaphanum and Gigaspora rosea, and their symbiotic lifestyle signature.</title>
        <authorList>
            <person name="Morin E."/>
            <person name="San Clemente H."/>
            <person name="Chen E.C.H."/>
            <person name="De La Providencia I."/>
            <person name="Hainaut M."/>
            <person name="Kuo A."/>
            <person name="Kohler A."/>
            <person name="Murat C."/>
            <person name="Tang N."/>
            <person name="Roy S."/>
            <person name="Loubradou J."/>
            <person name="Henrissat B."/>
            <person name="Grigoriev I.V."/>
            <person name="Corradi N."/>
            <person name="Roux C."/>
            <person name="Martin F.M."/>
        </authorList>
    </citation>
    <scope>NUCLEOTIDE SEQUENCE [LARGE SCALE GENOMIC DNA]</scope>
    <source>
        <strain evidence="1 2">DAOM 227022</strain>
    </source>
</reference>